<dbReference type="Pfam" id="PF02580">
    <property type="entry name" value="Tyr_Deacylase"/>
    <property type="match status" value="1"/>
</dbReference>
<proteinExistence type="inferred from homology"/>
<dbReference type="HAMAP" id="MF_00518">
    <property type="entry name" value="Deacylase_Dtd"/>
    <property type="match status" value="1"/>
</dbReference>
<dbReference type="EMBL" id="CYXP01000009">
    <property type="protein sequence ID" value="CUN30646.1"/>
    <property type="molecule type" value="Genomic_DNA"/>
</dbReference>
<dbReference type="PANTHER" id="PTHR10472:SF5">
    <property type="entry name" value="D-AMINOACYL-TRNA DEACYLASE 1"/>
    <property type="match status" value="1"/>
</dbReference>
<evidence type="ECO:0000256" key="2">
    <source>
        <dbReference type="HAMAP-Rule" id="MF_00518"/>
    </source>
</evidence>
<comment type="subunit">
    <text evidence="2">Homodimer.</text>
</comment>
<organism evidence="3 4">
    <name type="scientific">Parabacteroides distasonis</name>
    <dbReference type="NCBI Taxonomy" id="823"/>
    <lineage>
        <taxon>Bacteria</taxon>
        <taxon>Pseudomonadati</taxon>
        <taxon>Bacteroidota</taxon>
        <taxon>Bacteroidia</taxon>
        <taxon>Bacteroidales</taxon>
        <taxon>Tannerellaceae</taxon>
        <taxon>Parabacteroides</taxon>
    </lineage>
</organism>
<evidence type="ECO:0000256" key="1">
    <source>
        <dbReference type="ARBA" id="ARBA00009673"/>
    </source>
</evidence>
<comment type="domain">
    <text evidence="2">A Gly-cisPro motif from one monomer fits into the active site of the other monomer to allow specific chiral rejection of L-amino acids.</text>
</comment>
<reference evidence="3 4" key="1">
    <citation type="submission" date="2015-09" db="EMBL/GenBank/DDBJ databases">
        <authorList>
            <consortium name="Pathogen Informatics"/>
        </authorList>
    </citation>
    <scope>NUCLEOTIDE SEQUENCE [LARGE SCALE GENOMIC DNA]</scope>
    <source>
        <strain evidence="3 4">2789STDY5608872</strain>
    </source>
</reference>
<dbReference type="FunFam" id="3.50.80.10:FF:000001">
    <property type="entry name" value="D-aminoacyl-tRNA deacylase"/>
    <property type="match status" value="1"/>
</dbReference>
<dbReference type="GO" id="GO:0106026">
    <property type="term" value="F:Gly-tRNA(Ala) deacylase activity"/>
    <property type="evidence" value="ECO:0007669"/>
    <property type="project" value="UniProtKB-UniRule"/>
</dbReference>
<dbReference type="NCBIfam" id="TIGR00256">
    <property type="entry name" value="D-aminoacyl-tRNA deacylase"/>
    <property type="match status" value="1"/>
</dbReference>
<dbReference type="EC" id="3.1.1.-" evidence="2"/>
<keyword evidence="2" id="KW-0694">RNA-binding</keyword>
<keyword evidence="2 3" id="KW-0378">Hydrolase</keyword>
<dbReference type="Gene3D" id="3.50.80.10">
    <property type="entry name" value="D-tyrosyl-tRNA(Tyr) deacylase"/>
    <property type="match status" value="1"/>
</dbReference>
<evidence type="ECO:0000313" key="3">
    <source>
        <dbReference type="EMBL" id="CUN30646.1"/>
    </source>
</evidence>
<dbReference type="SUPFAM" id="SSF69500">
    <property type="entry name" value="DTD-like"/>
    <property type="match status" value="1"/>
</dbReference>
<accession>A0A173VVJ9</accession>
<keyword evidence="2" id="KW-0820">tRNA-binding</keyword>
<feature type="short sequence motif" description="Gly-cisPro motif, important for rejection of L-amino acids" evidence="2">
    <location>
        <begin position="138"/>
        <end position="139"/>
    </location>
</feature>
<protein>
    <recommendedName>
        <fullName evidence="2">D-aminoacyl-tRNA deacylase</fullName>
        <shortName evidence="2">DTD</shortName>
        <ecNumber evidence="2">3.1.1.96</ecNumber>
    </recommendedName>
    <alternativeName>
        <fullName evidence="2">Gly-tRNA(Ala) deacylase</fullName>
        <ecNumber evidence="2">3.1.1.-</ecNumber>
    </alternativeName>
</protein>
<dbReference type="GO" id="GO:0005737">
    <property type="term" value="C:cytoplasm"/>
    <property type="evidence" value="ECO:0007669"/>
    <property type="project" value="UniProtKB-SubCell"/>
</dbReference>
<dbReference type="Proteomes" id="UP000095591">
    <property type="component" value="Unassembled WGS sequence"/>
</dbReference>
<dbReference type="GO" id="GO:0000049">
    <property type="term" value="F:tRNA binding"/>
    <property type="evidence" value="ECO:0007669"/>
    <property type="project" value="UniProtKB-UniRule"/>
</dbReference>
<dbReference type="PANTHER" id="PTHR10472">
    <property type="entry name" value="D-TYROSYL-TRNA TYR DEACYLASE"/>
    <property type="match status" value="1"/>
</dbReference>
<dbReference type="RefSeq" id="WP_057319876.1">
    <property type="nucleotide sequence ID" value="NZ_CYXP01000009.1"/>
</dbReference>
<comment type="function">
    <text evidence="2">An aminoacyl-tRNA editing enzyme that deacylates mischarged D-aminoacyl-tRNAs. Also deacylates mischarged glycyl-tRNA(Ala), protecting cells against glycine mischarging by AlaRS. Acts via tRNA-based rather than protein-based catalysis; rejects L-amino acids rather than detecting D-amino acids in the active site. By recycling D-aminoacyl-tRNA to D-amino acids and free tRNA molecules, this enzyme counteracts the toxicity associated with the formation of D-aminoacyl-tRNA entities in vivo and helps enforce protein L-homochirality.</text>
</comment>
<evidence type="ECO:0000313" key="4">
    <source>
        <dbReference type="Proteomes" id="UP000095591"/>
    </source>
</evidence>
<keyword evidence="2" id="KW-0963">Cytoplasm</keyword>
<comment type="catalytic activity">
    <reaction evidence="2">
        <text>glycyl-tRNA(Ala) + H2O = tRNA(Ala) + glycine + H(+)</text>
        <dbReference type="Rhea" id="RHEA:53744"/>
        <dbReference type="Rhea" id="RHEA-COMP:9657"/>
        <dbReference type="Rhea" id="RHEA-COMP:13640"/>
        <dbReference type="ChEBI" id="CHEBI:15377"/>
        <dbReference type="ChEBI" id="CHEBI:15378"/>
        <dbReference type="ChEBI" id="CHEBI:57305"/>
        <dbReference type="ChEBI" id="CHEBI:78442"/>
        <dbReference type="ChEBI" id="CHEBI:78522"/>
    </reaction>
</comment>
<dbReference type="InterPro" id="IPR023509">
    <property type="entry name" value="DTD-like_sf"/>
</dbReference>
<comment type="subcellular location">
    <subcellularLocation>
        <location evidence="2">Cytoplasm</location>
    </subcellularLocation>
</comment>
<dbReference type="GO" id="GO:0043908">
    <property type="term" value="F:Ser(Gly)-tRNA(Ala) hydrolase activity"/>
    <property type="evidence" value="ECO:0007669"/>
    <property type="project" value="UniProtKB-UniRule"/>
</dbReference>
<dbReference type="AlphaFoldDB" id="A0A173VVJ9"/>
<name>A0A173VVJ9_PARDI</name>
<gene>
    <name evidence="2 3" type="primary">dtd</name>
    <name evidence="3" type="ORF">ERS852429_03609</name>
</gene>
<sequence>MRIVTQRVQHASVTIDGQLKSKIGKGLLVLVGIEDKDTQEDIEWLAKKITNLRIFDDENGVMNRSVIEAGGEIMVVSQFTLHASTKKGNRPSYLKASKPDIAIPMYKAFCEEVGLQLGKPVQTGTFGADMKIELLNDGPVTIIIDSQNKE</sequence>
<comment type="catalytic activity">
    <reaction evidence="2">
        <text>a D-aminoacyl-tRNA + H2O = a tRNA + a D-alpha-amino acid + H(+)</text>
        <dbReference type="Rhea" id="RHEA:13953"/>
        <dbReference type="Rhea" id="RHEA-COMP:10123"/>
        <dbReference type="Rhea" id="RHEA-COMP:10124"/>
        <dbReference type="ChEBI" id="CHEBI:15377"/>
        <dbReference type="ChEBI" id="CHEBI:15378"/>
        <dbReference type="ChEBI" id="CHEBI:59871"/>
        <dbReference type="ChEBI" id="CHEBI:78442"/>
        <dbReference type="ChEBI" id="CHEBI:79333"/>
        <dbReference type="EC" id="3.1.1.96"/>
    </reaction>
</comment>
<dbReference type="GO" id="GO:0019478">
    <property type="term" value="P:D-amino acid catabolic process"/>
    <property type="evidence" value="ECO:0007669"/>
    <property type="project" value="UniProtKB-UniRule"/>
</dbReference>
<dbReference type="EC" id="3.1.1.96" evidence="2"/>
<comment type="similarity">
    <text evidence="1 2">Belongs to the DTD family.</text>
</comment>
<dbReference type="InterPro" id="IPR003732">
    <property type="entry name" value="Daa-tRNA_deacyls_DTD"/>
</dbReference>
<dbReference type="GO" id="GO:0051500">
    <property type="term" value="F:D-tyrosyl-tRNA(Tyr) deacylase activity"/>
    <property type="evidence" value="ECO:0007669"/>
    <property type="project" value="TreeGrafter"/>
</dbReference>